<dbReference type="GO" id="GO:0016810">
    <property type="term" value="F:hydrolase activity, acting on carbon-nitrogen (but not peptide) bonds"/>
    <property type="evidence" value="ECO:0007669"/>
    <property type="project" value="InterPro"/>
</dbReference>
<dbReference type="PANTHER" id="PTHR10587:SF125">
    <property type="entry name" value="POLYSACCHARIDE DEACETYLASE YHEN-RELATED"/>
    <property type="match status" value="1"/>
</dbReference>
<feature type="domain" description="NodB homology" evidence="3">
    <location>
        <begin position="101"/>
        <end position="296"/>
    </location>
</feature>
<proteinExistence type="predicted"/>
<keyword evidence="2" id="KW-0472">Membrane</keyword>
<feature type="coiled-coil region" evidence="1">
    <location>
        <begin position="30"/>
        <end position="103"/>
    </location>
</feature>
<evidence type="ECO:0000256" key="1">
    <source>
        <dbReference type="SAM" id="Coils"/>
    </source>
</evidence>
<accession>A0A7S7L7A6</accession>
<dbReference type="InterPro" id="IPR002509">
    <property type="entry name" value="NODB_dom"/>
</dbReference>
<name>A0A7S7L7A6_9BACI</name>
<dbReference type="Gene3D" id="3.20.20.370">
    <property type="entry name" value="Glycoside hydrolase/deacetylase"/>
    <property type="match status" value="1"/>
</dbReference>
<dbReference type="RefSeq" id="WP_182080728.1">
    <property type="nucleotide sequence ID" value="NZ_CP063356.2"/>
</dbReference>
<dbReference type="InterPro" id="IPR050248">
    <property type="entry name" value="Polysacc_deacetylase_ArnD"/>
</dbReference>
<dbReference type="GO" id="GO:0005975">
    <property type="term" value="P:carbohydrate metabolic process"/>
    <property type="evidence" value="ECO:0007669"/>
    <property type="project" value="InterPro"/>
</dbReference>
<reference evidence="4 5" key="1">
    <citation type="journal article" date="2017" name="Genome Announc.">
        <title>Draft Genome Sequences of Four Alkaliphilic Bacteria Belonging to the Anaerobacillus Genus.</title>
        <authorList>
            <person name="Bassil N.M."/>
            <person name="Lloyd J.R."/>
        </authorList>
    </citation>
    <scope>NUCLEOTIDE SEQUENCE [LARGE SCALE GENOMIC DNA]</scope>
    <source>
        <strain evidence="4 5">NB2006</strain>
    </source>
</reference>
<dbReference type="SUPFAM" id="SSF88713">
    <property type="entry name" value="Glycoside hydrolase/deacetylase"/>
    <property type="match status" value="1"/>
</dbReference>
<dbReference type="CDD" id="cd10944">
    <property type="entry name" value="CE4_SmPgdA_like"/>
    <property type="match status" value="1"/>
</dbReference>
<keyword evidence="5" id="KW-1185">Reference proteome</keyword>
<reference evidence="4 5" key="2">
    <citation type="journal article" date="2019" name="Int. J. Syst. Evol. Microbiol.">
        <title>Anaerobacillus isosaccharinicus sp. nov., an alkaliphilic bacterium which degrades isosaccharinic acid.</title>
        <authorList>
            <person name="Bassil N.M."/>
            <person name="Lloyd J.R."/>
        </authorList>
    </citation>
    <scope>NUCLEOTIDE SEQUENCE [LARGE SCALE GENOMIC DNA]</scope>
    <source>
        <strain evidence="4 5">NB2006</strain>
    </source>
</reference>
<protein>
    <submittedName>
        <fullName evidence="4">Polysaccharide deacetylase family protein</fullName>
    </submittedName>
</protein>
<dbReference type="PROSITE" id="PS51677">
    <property type="entry name" value="NODB"/>
    <property type="match status" value="1"/>
</dbReference>
<evidence type="ECO:0000313" key="5">
    <source>
        <dbReference type="Proteomes" id="UP000180175"/>
    </source>
</evidence>
<dbReference type="PANTHER" id="PTHR10587">
    <property type="entry name" value="GLYCOSYL TRANSFERASE-RELATED"/>
    <property type="match status" value="1"/>
</dbReference>
<organism evidence="4 5">
    <name type="scientific">Anaerobacillus isosaccharinicus</name>
    <dbReference type="NCBI Taxonomy" id="1532552"/>
    <lineage>
        <taxon>Bacteria</taxon>
        <taxon>Bacillati</taxon>
        <taxon>Bacillota</taxon>
        <taxon>Bacilli</taxon>
        <taxon>Bacillales</taxon>
        <taxon>Bacillaceae</taxon>
        <taxon>Anaerobacillus</taxon>
    </lineage>
</organism>
<evidence type="ECO:0000313" key="4">
    <source>
        <dbReference type="EMBL" id="QOY35724.1"/>
    </source>
</evidence>
<dbReference type="KEGG" id="aia:AWH56_024180"/>
<gene>
    <name evidence="4" type="ORF">AWH56_024180</name>
</gene>
<sequence>MNQKIWFGVFFITTLLIISAFIGLNQSSQLRFANEKIATLEKQVETHSNGDARQKLDEEPKEQTHVAKQAKLSQQIQQLNEKIKELETELNKDTEQEKAKKKVFLTFDDGPSPLTNEILDILNKRDVKATFFTVGNMMEQYPEIVKKTHGNGHMILPHSYSHNYGIYSTFDTFYKDFAKVENVYQSILGIQAPPIFRFPGGSTNQSSFKYGGKQFMPNITADLRDHGYSYVDWNVISGDATAISNKPDKMLEQVIKGSQNKDFVVALFHDIAPNKSTVKILPAVIDFYQKNGYQFRTFRDVTLDEMDEMVKRGIVNKPITDR</sequence>
<evidence type="ECO:0000259" key="3">
    <source>
        <dbReference type="PROSITE" id="PS51677"/>
    </source>
</evidence>
<dbReference type="Pfam" id="PF01522">
    <property type="entry name" value="Polysacc_deac_1"/>
    <property type="match status" value="1"/>
</dbReference>
<dbReference type="AlphaFoldDB" id="A0A7S7L7A6"/>
<feature type="transmembrane region" description="Helical" evidence="2">
    <location>
        <begin position="6"/>
        <end position="24"/>
    </location>
</feature>
<dbReference type="Proteomes" id="UP000180175">
    <property type="component" value="Chromosome"/>
</dbReference>
<keyword evidence="2" id="KW-1133">Transmembrane helix</keyword>
<keyword evidence="1" id="KW-0175">Coiled coil</keyword>
<evidence type="ECO:0000256" key="2">
    <source>
        <dbReference type="SAM" id="Phobius"/>
    </source>
</evidence>
<keyword evidence="2" id="KW-0812">Transmembrane</keyword>
<dbReference type="EMBL" id="CP063356">
    <property type="protein sequence ID" value="QOY35724.1"/>
    <property type="molecule type" value="Genomic_DNA"/>
</dbReference>
<dbReference type="InterPro" id="IPR011330">
    <property type="entry name" value="Glyco_hydro/deAcase_b/a-brl"/>
</dbReference>